<keyword evidence="2" id="KW-0547">Nucleotide-binding</keyword>
<dbReference type="PANTHER" id="PTHR13954">
    <property type="entry name" value="IRE1-RELATED"/>
    <property type="match status" value="1"/>
</dbReference>
<feature type="domain" description="Protein kinase" evidence="4">
    <location>
        <begin position="1"/>
        <end position="286"/>
    </location>
</feature>
<evidence type="ECO:0000256" key="1">
    <source>
        <dbReference type="ARBA" id="ARBA00022729"/>
    </source>
</evidence>
<keyword evidence="3" id="KW-0067">ATP-binding</keyword>
<name>A0A1J3FD27_NOCCA</name>
<dbReference type="SMART" id="SM00220">
    <property type="entry name" value="S_TKc"/>
    <property type="match status" value="1"/>
</dbReference>
<dbReference type="InterPro" id="IPR045133">
    <property type="entry name" value="IRE1/2-like"/>
</dbReference>
<keyword evidence="6" id="KW-0418">Kinase</keyword>
<gene>
    <name evidence="6" type="ORF">LC_TR82_c0_g1_i1_g.258</name>
</gene>
<evidence type="ECO:0000256" key="3">
    <source>
        <dbReference type="ARBA" id="ARBA00022840"/>
    </source>
</evidence>
<feature type="domain" description="KEN" evidence="5">
    <location>
        <begin position="289"/>
        <end position="420"/>
    </location>
</feature>
<dbReference type="GO" id="GO:0004521">
    <property type="term" value="F:RNA endonuclease activity"/>
    <property type="evidence" value="ECO:0007669"/>
    <property type="project" value="InterPro"/>
</dbReference>
<dbReference type="PANTHER" id="PTHR13954:SF6">
    <property type="entry name" value="NON-SPECIFIC SERINE_THREONINE PROTEIN KINASE"/>
    <property type="match status" value="1"/>
</dbReference>
<dbReference type="GO" id="GO:1990604">
    <property type="term" value="C:IRE1-TRAF2-ASK1 complex"/>
    <property type="evidence" value="ECO:0007669"/>
    <property type="project" value="TreeGrafter"/>
</dbReference>
<evidence type="ECO:0000259" key="5">
    <source>
        <dbReference type="PROSITE" id="PS51392"/>
    </source>
</evidence>
<evidence type="ECO:0000259" key="4">
    <source>
        <dbReference type="PROSITE" id="PS50011"/>
    </source>
</evidence>
<reference evidence="6" key="1">
    <citation type="submission" date="2016-07" db="EMBL/GenBank/DDBJ databases">
        <title>De novo transcriptome assembly of four accessions of the metal hyperaccumulator plant Noccaea caerulescens.</title>
        <authorList>
            <person name="Blande D."/>
            <person name="Halimaa P."/>
            <person name="Tervahauta A.I."/>
            <person name="Aarts M.G."/>
            <person name="Karenlampi S.O."/>
        </authorList>
    </citation>
    <scope>NUCLEOTIDE SEQUENCE</scope>
</reference>
<dbReference type="InterPro" id="IPR010513">
    <property type="entry name" value="KEN_dom"/>
</dbReference>
<organism evidence="6">
    <name type="scientific">Noccaea caerulescens</name>
    <name type="common">Alpine penny-cress</name>
    <name type="synonym">Thlaspi caerulescens</name>
    <dbReference type="NCBI Taxonomy" id="107243"/>
    <lineage>
        <taxon>Eukaryota</taxon>
        <taxon>Viridiplantae</taxon>
        <taxon>Streptophyta</taxon>
        <taxon>Embryophyta</taxon>
        <taxon>Tracheophyta</taxon>
        <taxon>Spermatophyta</taxon>
        <taxon>Magnoliopsida</taxon>
        <taxon>eudicotyledons</taxon>
        <taxon>Gunneridae</taxon>
        <taxon>Pentapetalae</taxon>
        <taxon>rosids</taxon>
        <taxon>malvids</taxon>
        <taxon>Brassicales</taxon>
        <taxon>Brassicaceae</taxon>
        <taxon>Coluteocarpeae</taxon>
        <taxon>Noccaea</taxon>
    </lineage>
</organism>
<dbReference type="InterPro" id="IPR000719">
    <property type="entry name" value="Prot_kinase_dom"/>
</dbReference>
<dbReference type="GO" id="GO:0004674">
    <property type="term" value="F:protein serine/threonine kinase activity"/>
    <property type="evidence" value="ECO:0007669"/>
    <property type="project" value="InterPro"/>
</dbReference>
<evidence type="ECO:0000256" key="2">
    <source>
        <dbReference type="ARBA" id="ARBA00022741"/>
    </source>
</evidence>
<dbReference type="AlphaFoldDB" id="A0A1J3FD27"/>
<keyword evidence="1" id="KW-0732">Signal</keyword>
<proteinExistence type="predicted"/>
<dbReference type="EMBL" id="GEVK01011089">
    <property type="protein sequence ID" value="JAU41743.1"/>
    <property type="molecule type" value="Transcribed_RNA"/>
</dbReference>
<dbReference type="Gene3D" id="1.10.510.10">
    <property type="entry name" value="Transferase(Phosphotransferase) domain 1"/>
    <property type="match status" value="1"/>
</dbReference>
<dbReference type="Pfam" id="PF06479">
    <property type="entry name" value="Ribonuc_2-5A"/>
    <property type="match status" value="1"/>
</dbReference>
<sequence>MGDLETTTSSISRKEAAHQVYKGKLLSRKVCFQRRAFSDNGYMSALHELKKHFQSENNSQRILKCYHIEKVSDFIYVSFEPWKCTLGQALRFASTQGNKREGLLPNQVSFLQKFFGNSSVFWQAGEPTPLLVSFVKDMLLSLSDLHRCGILHRNLDEESFFIVKNPDHPNQNGFILKLGNMRLAKSTGDRDVVGEPNFSAPELSDRTRHEGPTNDVYLLGLIIGYALCGGKPLYLQPMQKGSLRHTLEATSLFKQFPEISALVKSLLRVPYSERCSASSAFSHVFFWSNEKKVSFLHFCSSEMSCYSSYDQWIWKPMLTSMKNIVPNGYWIDKLVPTLQADIGKNNPYNDLSSLPNLVRIIINYLVHYKDNEATIKTTIGHFPETILSYFITVFPMLIPELRFLVSGRLKHIGVFLPYLQ</sequence>
<dbReference type="GO" id="GO:0006397">
    <property type="term" value="P:mRNA processing"/>
    <property type="evidence" value="ECO:0007669"/>
    <property type="project" value="InterPro"/>
</dbReference>
<dbReference type="GO" id="GO:0005524">
    <property type="term" value="F:ATP binding"/>
    <property type="evidence" value="ECO:0007669"/>
    <property type="project" value="UniProtKB-KW"/>
</dbReference>
<evidence type="ECO:0000313" key="6">
    <source>
        <dbReference type="EMBL" id="JAU41743.1"/>
    </source>
</evidence>
<dbReference type="InterPro" id="IPR038357">
    <property type="entry name" value="KEN_sf"/>
</dbReference>
<keyword evidence="6" id="KW-0808">Transferase</keyword>
<protein>
    <submittedName>
        <fullName evidence="6">Serine/threonine-protein kinase/endoribonuclease IRE1a</fullName>
    </submittedName>
</protein>
<dbReference type="GO" id="GO:0051082">
    <property type="term" value="F:unfolded protein binding"/>
    <property type="evidence" value="ECO:0007669"/>
    <property type="project" value="TreeGrafter"/>
</dbReference>
<accession>A0A1J3FD27</accession>
<dbReference type="SUPFAM" id="SSF56112">
    <property type="entry name" value="Protein kinase-like (PK-like)"/>
    <property type="match status" value="1"/>
</dbReference>
<dbReference type="PROSITE" id="PS50011">
    <property type="entry name" value="PROTEIN_KINASE_DOM"/>
    <property type="match status" value="1"/>
</dbReference>
<dbReference type="InterPro" id="IPR011009">
    <property type="entry name" value="Kinase-like_dom_sf"/>
</dbReference>
<dbReference type="PROSITE" id="PS51392">
    <property type="entry name" value="KEN"/>
    <property type="match status" value="1"/>
</dbReference>
<dbReference type="Gene3D" id="1.20.1440.180">
    <property type="entry name" value="KEN domain"/>
    <property type="match status" value="1"/>
</dbReference>
<dbReference type="GO" id="GO:0036498">
    <property type="term" value="P:IRE1-mediated unfolded protein response"/>
    <property type="evidence" value="ECO:0007669"/>
    <property type="project" value="TreeGrafter"/>
</dbReference>
<dbReference type="Pfam" id="PF00069">
    <property type="entry name" value="Pkinase"/>
    <property type="match status" value="1"/>
</dbReference>